<name>A0ACC3MRZ0_9PEZI</name>
<protein>
    <submittedName>
        <fullName evidence="1">Uncharacterized protein</fullName>
    </submittedName>
</protein>
<keyword evidence="2" id="KW-1185">Reference proteome</keyword>
<dbReference type="Proteomes" id="UP001281147">
    <property type="component" value="Unassembled WGS sequence"/>
</dbReference>
<sequence length="509" mass="57386">MNPFLIAAASLLVYCIGIVVYRLYFSPLAKLPGPKIAAITSWYNAYHDLVRGGQYVWVIEDMHRRYGPIVRTRPDVLHVNDPRFIDKLYSQSPKQRRERADTILQTLHAPGSILATKDHELHRRRRAVLNPYFSHANVRRLEPMINATLTDLLNRMDGWAKEGKPVHMNVAYRAATKDVIQGYAFGGGEKCLDMEDCNAAFFNIITPQRICHLGTHIYWLAHLMANAPPVLIVHVVPRIAVFAGFLQGLSLDIEEVRKAKELPEGKTIFHEIMRSSIPESEKRNRRLTDEAMVIVVAGSETTASTLAAITYHLLADPKLLQRLKAELKSVMPDPIELPVAAKLDGLPFLNAVVEEAVRLYPGASHRQDRVAPDEDLVYESPDGQTYTIPAGTSVGMTAPLVNRHPDLYDRPNDFLPDRYVENPALARHHLSFSKGARNCLGMNLAYQELQTFVAGIFRKYDLYDPTKAEQTGPTLELFDTRREDIAMDSDYITPGQYEGSQGLRVVIRQ</sequence>
<gene>
    <name evidence="1" type="ORF">LTR37_014975</name>
</gene>
<dbReference type="EMBL" id="JAUTXU010000163">
    <property type="protein sequence ID" value="KAK3702264.1"/>
    <property type="molecule type" value="Genomic_DNA"/>
</dbReference>
<comment type="caution">
    <text evidence="1">The sequence shown here is derived from an EMBL/GenBank/DDBJ whole genome shotgun (WGS) entry which is preliminary data.</text>
</comment>
<organism evidence="1 2">
    <name type="scientific">Vermiconidia calcicola</name>
    <dbReference type="NCBI Taxonomy" id="1690605"/>
    <lineage>
        <taxon>Eukaryota</taxon>
        <taxon>Fungi</taxon>
        <taxon>Dikarya</taxon>
        <taxon>Ascomycota</taxon>
        <taxon>Pezizomycotina</taxon>
        <taxon>Dothideomycetes</taxon>
        <taxon>Dothideomycetidae</taxon>
        <taxon>Mycosphaerellales</taxon>
        <taxon>Extremaceae</taxon>
        <taxon>Vermiconidia</taxon>
    </lineage>
</organism>
<proteinExistence type="predicted"/>
<reference evidence="1" key="1">
    <citation type="submission" date="2023-07" db="EMBL/GenBank/DDBJ databases">
        <title>Black Yeasts Isolated from many extreme environments.</title>
        <authorList>
            <person name="Coleine C."/>
            <person name="Stajich J.E."/>
            <person name="Selbmann L."/>
        </authorList>
    </citation>
    <scope>NUCLEOTIDE SEQUENCE</scope>
    <source>
        <strain evidence="1">CCFEE 5714</strain>
    </source>
</reference>
<evidence type="ECO:0000313" key="2">
    <source>
        <dbReference type="Proteomes" id="UP001281147"/>
    </source>
</evidence>
<evidence type="ECO:0000313" key="1">
    <source>
        <dbReference type="EMBL" id="KAK3702264.1"/>
    </source>
</evidence>
<accession>A0ACC3MRZ0</accession>